<evidence type="ECO:0000313" key="3">
    <source>
        <dbReference type="EMBL" id="KAH9811729.1"/>
    </source>
</evidence>
<gene>
    <name evidence="3" type="ORF">Tdes44962_MAKER05877</name>
</gene>
<dbReference type="Proteomes" id="UP001138500">
    <property type="component" value="Unassembled WGS sequence"/>
</dbReference>
<dbReference type="Pfam" id="PF25484">
    <property type="entry name" value="DUF7907"/>
    <property type="match status" value="1"/>
</dbReference>
<feature type="domain" description="DUF7907" evidence="2">
    <location>
        <begin position="26"/>
        <end position="206"/>
    </location>
</feature>
<dbReference type="OrthoDB" id="3515453at2759"/>
<keyword evidence="4" id="KW-1185">Reference proteome</keyword>
<evidence type="ECO:0000313" key="4">
    <source>
        <dbReference type="Proteomes" id="UP001138500"/>
    </source>
</evidence>
<feature type="chain" id="PRO_5040936919" description="DUF7907 domain-containing protein" evidence="1">
    <location>
        <begin position="20"/>
        <end position="208"/>
    </location>
</feature>
<feature type="signal peptide" evidence="1">
    <location>
        <begin position="1"/>
        <end position="19"/>
    </location>
</feature>
<evidence type="ECO:0000256" key="1">
    <source>
        <dbReference type="SAM" id="SignalP"/>
    </source>
</evidence>
<dbReference type="AlphaFoldDB" id="A0A9W7SIZ6"/>
<comment type="caution">
    <text evidence="3">The sequence shown here is derived from an EMBL/GenBank/DDBJ whole genome shotgun (WGS) entry which is preliminary data.</text>
</comment>
<dbReference type="InterPro" id="IPR057229">
    <property type="entry name" value="DUF7907"/>
</dbReference>
<name>A0A9W7SIZ6_9PEZI</name>
<proteinExistence type="predicted"/>
<accession>A0A9W7SIZ6</accession>
<evidence type="ECO:0000259" key="2">
    <source>
        <dbReference type="Pfam" id="PF25484"/>
    </source>
</evidence>
<dbReference type="EMBL" id="RIBY02002478">
    <property type="protein sequence ID" value="KAH9811729.1"/>
    <property type="molecule type" value="Genomic_DNA"/>
</dbReference>
<reference evidence="3 4" key="1">
    <citation type="journal article" date="2018" name="IMA Fungus">
        <title>IMA Genome-F 10: Nine draft genome sequences of Claviceps purpurea s.lat., including C. arundinis, C. humidiphila, and C. cf. spartinae, pseudomolecules for the pitch canker pathogen Fusarium circinatum, draft genome of Davidsoniella eucalypti, Grosmannia galeiformis, Quambalaria eucalypti, and Teratosphaeria destructans.</title>
        <authorList>
            <person name="Wingfield B.D."/>
            <person name="Liu M."/>
            <person name="Nguyen H.D."/>
            <person name="Lane F.A."/>
            <person name="Morgan S.W."/>
            <person name="De Vos L."/>
            <person name="Wilken P.M."/>
            <person name="Duong T.A."/>
            <person name="Aylward J."/>
            <person name="Coetzee M.P."/>
            <person name="Dadej K."/>
            <person name="De Beer Z.W."/>
            <person name="Findlay W."/>
            <person name="Havenga M."/>
            <person name="Kolarik M."/>
            <person name="Menzies J.G."/>
            <person name="Naidoo K."/>
            <person name="Pochopski O."/>
            <person name="Shoukouhi P."/>
            <person name="Santana Q.C."/>
            <person name="Seifert K.A."/>
            <person name="Soal N."/>
            <person name="Steenkamp E.T."/>
            <person name="Tatham C.T."/>
            <person name="van der Nest M.A."/>
            <person name="Wingfield M.J."/>
        </authorList>
    </citation>
    <scope>NUCLEOTIDE SEQUENCE [LARGE SCALE GENOMIC DNA]</scope>
    <source>
        <strain evidence="3">CMW44962</strain>
    </source>
</reference>
<organism evidence="3 4">
    <name type="scientific">Teratosphaeria destructans</name>
    <dbReference type="NCBI Taxonomy" id="418781"/>
    <lineage>
        <taxon>Eukaryota</taxon>
        <taxon>Fungi</taxon>
        <taxon>Dikarya</taxon>
        <taxon>Ascomycota</taxon>
        <taxon>Pezizomycotina</taxon>
        <taxon>Dothideomycetes</taxon>
        <taxon>Dothideomycetidae</taxon>
        <taxon>Mycosphaerellales</taxon>
        <taxon>Teratosphaeriaceae</taxon>
        <taxon>Teratosphaeria</taxon>
    </lineage>
</organism>
<sequence length="208" mass="22722">MKPTATLACLSASLALAQSNFPDQSASFGLVLRSSDTAYNNTYLGSCHVGAGLESLCTAGADLDPHDVYRLNTSSTDPSTYDASQGMPGLLTWDLVAGGSNINETMVISQGLSLLVYESSNTALPIFGIGEQQFLVAFDEQGFMNVQSYYDDTVTPPTDYASTKAYYRWYICQNNFDGYEYFNLNWVLGDAKPQNPTCEKVQVLRTFV</sequence>
<protein>
    <recommendedName>
        <fullName evidence="2">DUF7907 domain-containing protein</fullName>
    </recommendedName>
</protein>
<reference evidence="3 4" key="2">
    <citation type="journal article" date="2021" name="Curr. Genet.">
        <title>Genetic response to nitrogen starvation in the aggressive Eucalyptus foliar pathogen Teratosphaeria destructans.</title>
        <authorList>
            <person name="Havenga M."/>
            <person name="Wingfield B.D."/>
            <person name="Wingfield M.J."/>
            <person name="Dreyer L.L."/>
            <person name="Roets F."/>
            <person name="Aylward J."/>
        </authorList>
    </citation>
    <scope>NUCLEOTIDE SEQUENCE [LARGE SCALE GENOMIC DNA]</scope>
    <source>
        <strain evidence="3">CMW44962</strain>
    </source>
</reference>
<keyword evidence="1" id="KW-0732">Signal</keyword>